<dbReference type="PANTHER" id="PTHR24292">
    <property type="entry name" value="CYTOCHROME P450"/>
    <property type="match status" value="1"/>
</dbReference>
<dbReference type="CDD" id="cd11056">
    <property type="entry name" value="CYP6-like"/>
    <property type="match status" value="1"/>
</dbReference>
<dbReference type="GO" id="GO:0020037">
    <property type="term" value="F:heme binding"/>
    <property type="evidence" value="ECO:0007669"/>
    <property type="project" value="InterPro"/>
</dbReference>
<evidence type="ECO:0000256" key="14">
    <source>
        <dbReference type="RuleBase" id="RU000461"/>
    </source>
</evidence>
<reference evidence="15" key="1">
    <citation type="submission" date="2020-05" db="UniProtKB">
        <authorList>
            <consortium name="EnsemblMetazoa"/>
        </authorList>
    </citation>
    <scope>IDENTIFICATION</scope>
    <source>
        <strain evidence="15">Aabys</strain>
    </source>
</reference>
<accession>A0A1I8NKU4</accession>
<keyword evidence="6 13" id="KW-0479">Metal-binding</keyword>
<organism evidence="15">
    <name type="scientific">Musca domestica</name>
    <name type="common">House fly</name>
    <dbReference type="NCBI Taxonomy" id="7370"/>
    <lineage>
        <taxon>Eukaryota</taxon>
        <taxon>Metazoa</taxon>
        <taxon>Ecdysozoa</taxon>
        <taxon>Arthropoda</taxon>
        <taxon>Hexapoda</taxon>
        <taxon>Insecta</taxon>
        <taxon>Pterygota</taxon>
        <taxon>Neoptera</taxon>
        <taxon>Endopterygota</taxon>
        <taxon>Diptera</taxon>
        <taxon>Brachycera</taxon>
        <taxon>Muscomorpha</taxon>
        <taxon>Muscoidea</taxon>
        <taxon>Muscidae</taxon>
        <taxon>Musca</taxon>
    </lineage>
</organism>
<dbReference type="InterPro" id="IPR001128">
    <property type="entry name" value="Cyt_P450"/>
</dbReference>
<evidence type="ECO:0000256" key="2">
    <source>
        <dbReference type="ARBA" id="ARBA00004174"/>
    </source>
</evidence>
<keyword evidence="9 14" id="KW-0560">Oxidoreductase</keyword>
<proteinExistence type="inferred from homology"/>
<evidence type="ECO:0000256" key="9">
    <source>
        <dbReference type="ARBA" id="ARBA00023002"/>
    </source>
</evidence>
<evidence type="ECO:0000256" key="1">
    <source>
        <dbReference type="ARBA" id="ARBA00001971"/>
    </source>
</evidence>
<dbReference type="InterPro" id="IPR036396">
    <property type="entry name" value="Cyt_P450_sf"/>
</dbReference>
<dbReference type="VEuPathDB" id="VectorBase:MDOA016778"/>
<evidence type="ECO:0000256" key="8">
    <source>
        <dbReference type="ARBA" id="ARBA00022848"/>
    </source>
</evidence>
<keyword evidence="11 14" id="KW-0503">Monooxygenase</keyword>
<evidence type="ECO:0000256" key="4">
    <source>
        <dbReference type="ARBA" id="ARBA00010617"/>
    </source>
</evidence>
<dbReference type="PROSITE" id="PS00086">
    <property type="entry name" value="CYTOCHROME_P450"/>
    <property type="match status" value="1"/>
</dbReference>
<evidence type="ECO:0008006" key="16">
    <source>
        <dbReference type="Google" id="ProtNLM"/>
    </source>
</evidence>
<dbReference type="GO" id="GO:0005506">
    <property type="term" value="F:iron ion binding"/>
    <property type="evidence" value="ECO:0007669"/>
    <property type="project" value="InterPro"/>
</dbReference>
<dbReference type="InterPro" id="IPR017972">
    <property type="entry name" value="Cyt_P450_CS"/>
</dbReference>
<evidence type="ECO:0000256" key="7">
    <source>
        <dbReference type="ARBA" id="ARBA00022824"/>
    </source>
</evidence>
<name>A0A1I8NKU4_MUSDO</name>
<keyword evidence="7" id="KW-0256">Endoplasmic reticulum</keyword>
<dbReference type="GO" id="GO:0016705">
    <property type="term" value="F:oxidoreductase activity, acting on paired donors, with incorporation or reduction of molecular oxygen"/>
    <property type="evidence" value="ECO:0007669"/>
    <property type="project" value="InterPro"/>
</dbReference>
<comment type="cofactor">
    <cofactor evidence="1 13">
        <name>heme</name>
        <dbReference type="ChEBI" id="CHEBI:30413"/>
    </cofactor>
</comment>
<comment type="subcellular location">
    <subcellularLocation>
        <location evidence="3">Endoplasmic reticulum membrane</location>
        <topology evidence="3">Peripheral membrane protein</topology>
    </subcellularLocation>
    <subcellularLocation>
        <location evidence="2">Microsome membrane</location>
        <topology evidence="2">Peripheral membrane protein</topology>
    </subcellularLocation>
</comment>
<dbReference type="AlphaFoldDB" id="A0A1I8NKU4"/>
<dbReference type="GO" id="GO:0005789">
    <property type="term" value="C:endoplasmic reticulum membrane"/>
    <property type="evidence" value="ECO:0007669"/>
    <property type="project" value="UniProtKB-SubCell"/>
</dbReference>
<protein>
    <recommendedName>
        <fullName evidence="16">Cytochrome P450</fullName>
    </recommendedName>
</protein>
<evidence type="ECO:0000256" key="10">
    <source>
        <dbReference type="ARBA" id="ARBA00023004"/>
    </source>
</evidence>
<dbReference type="InterPro" id="IPR002401">
    <property type="entry name" value="Cyt_P450_E_grp-I"/>
</dbReference>
<sequence>MGIVRNTIEYREREKIKRCDFMDMLIELKNQVHEEEGEEQFTIEELAAQAFVFFVAGFDTSSTTMSYALYELAQNLGIQEKLRQEIWEVMEKHQQNFSYECMKDMVYLDQVISETLRKYPVAPALFRKSTARYETTDPRYYIEKGTMVIIPSESYHHDAEYFPQPEKFDPERFSPMNVKNIRSCTYLPFGDGPRNCIGMRFGRMQASIGLVQLLRQFRFEVCDATKIPMDFVIPSFNLNPLGGITLKVSRV</sequence>
<evidence type="ECO:0000256" key="5">
    <source>
        <dbReference type="ARBA" id="ARBA00022617"/>
    </source>
</evidence>
<evidence type="ECO:0000256" key="3">
    <source>
        <dbReference type="ARBA" id="ARBA00004406"/>
    </source>
</evidence>
<evidence type="ECO:0000256" key="6">
    <source>
        <dbReference type="ARBA" id="ARBA00022723"/>
    </source>
</evidence>
<keyword evidence="12" id="KW-0472">Membrane</keyword>
<dbReference type="PANTHER" id="PTHR24292:SF100">
    <property type="entry name" value="CYTOCHROME P450 6A16, ISOFORM B-RELATED"/>
    <property type="match status" value="1"/>
</dbReference>
<gene>
    <name evidence="15" type="primary">105261856</name>
</gene>
<evidence type="ECO:0000256" key="13">
    <source>
        <dbReference type="PIRSR" id="PIRSR602401-1"/>
    </source>
</evidence>
<dbReference type="PRINTS" id="PR00463">
    <property type="entry name" value="EP450I"/>
</dbReference>
<feature type="binding site" description="axial binding residue" evidence="13">
    <location>
        <position position="196"/>
    </location>
    <ligand>
        <name>heme</name>
        <dbReference type="ChEBI" id="CHEBI:30413"/>
    </ligand>
    <ligandPart>
        <name>Fe</name>
        <dbReference type="ChEBI" id="CHEBI:18248"/>
    </ligandPart>
</feature>
<dbReference type="GO" id="GO:0004497">
    <property type="term" value="F:monooxygenase activity"/>
    <property type="evidence" value="ECO:0007669"/>
    <property type="project" value="UniProtKB-KW"/>
</dbReference>
<dbReference type="InterPro" id="IPR050476">
    <property type="entry name" value="Insect_CytP450_Detox"/>
</dbReference>
<dbReference type="EnsemblMetazoa" id="MDOA016778-RA">
    <property type="protein sequence ID" value="MDOA016778-PA"/>
    <property type="gene ID" value="MDOA016778"/>
</dbReference>
<dbReference type="PRINTS" id="PR00385">
    <property type="entry name" value="P450"/>
</dbReference>
<dbReference type="Pfam" id="PF00067">
    <property type="entry name" value="p450"/>
    <property type="match status" value="1"/>
</dbReference>
<evidence type="ECO:0000256" key="12">
    <source>
        <dbReference type="ARBA" id="ARBA00023136"/>
    </source>
</evidence>
<keyword evidence="8" id="KW-0492">Microsome</keyword>
<dbReference type="VEuPathDB" id="VectorBase:MDOMA2_015980"/>
<dbReference type="Gene3D" id="1.10.630.10">
    <property type="entry name" value="Cytochrome P450"/>
    <property type="match status" value="1"/>
</dbReference>
<dbReference type="SUPFAM" id="SSF48264">
    <property type="entry name" value="Cytochrome P450"/>
    <property type="match status" value="1"/>
</dbReference>
<evidence type="ECO:0000313" key="15">
    <source>
        <dbReference type="EnsemblMetazoa" id="MDOA016778-PA"/>
    </source>
</evidence>
<comment type="similarity">
    <text evidence="4 14">Belongs to the cytochrome P450 family.</text>
</comment>
<evidence type="ECO:0000256" key="11">
    <source>
        <dbReference type="ARBA" id="ARBA00023033"/>
    </source>
</evidence>
<keyword evidence="5 13" id="KW-0349">Heme</keyword>
<keyword evidence="10 13" id="KW-0408">Iron</keyword>